<dbReference type="AlphaFoldDB" id="A0AAN8N9J0"/>
<organism evidence="2 3">
    <name type="scientific">Orbilia javanica</name>
    <dbReference type="NCBI Taxonomy" id="47235"/>
    <lineage>
        <taxon>Eukaryota</taxon>
        <taxon>Fungi</taxon>
        <taxon>Dikarya</taxon>
        <taxon>Ascomycota</taxon>
        <taxon>Pezizomycotina</taxon>
        <taxon>Orbiliomycetes</taxon>
        <taxon>Orbiliales</taxon>
        <taxon>Orbiliaceae</taxon>
        <taxon>Orbilia</taxon>
    </lineage>
</organism>
<comment type="caution">
    <text evidence="2">The sequence shown here is derived from an EMBL/GenBank/DDBJ whole genome shotgun (WGS) entry which is preliminary data.</text>
</comment>
<protein>
    <submittedName>
        <fullName evidence="2">Uncharacterized protein</fullName>
    </submittedName>
</protein>
<keyword evidence="3" id="KW-1185">Reference proteome</keyword>
<feature type="transmembrane region" description="Helical" evidence="1">
    <location>
        <begin position="36"/>
        <end position="59"/>
    </location>
</feature>
<evidence type="ECO:0000313" key="2">
    <source>
        <dbReference type="EMBL" id="KAK6355629.1"/>
    </source>
</evidence>
<dbReference type="Pfam" id="PF12505">
    <property type="entry name" value="DUF3712"/>
    <property type="match status" value="1"/>
</dbReference>
<dbReference type="InterPro" id="IPR022185">
    <property type="entry name" value="DUF3712"/>
</dbReference>
<dbReference type="EMBL" id="JAVHNR010000001">
    <property type="protein sequence ID" value="KAK6355629.1"/>
    <property type="molecule type" value="Genomic_DNA"/>
</dbReference>
<name>A0AAN8N9J0_9PEZI</name>
<dbReference type="InterPro" id="IPR046368">
    <property type="entry name" value="Tag1"/>
</dbReference>
<accession>A0AAN8N9J0</accession>
<evidence type="ECO:0000256" key="1">
    <source>
        <dbReference type="SAM" id="Phobius"/>
    </source>
</evidence>
<keyword evidence="1" id="KW-0812">Transmembrane</keyword>
<reference evidence="2 3" key="1">
    <citation type="submission" date="2019-10" db="EMBL/GenBank/DDBJ databases">
        <authorList>
            <person name="Palmer J.M."/>
        </authorList>
    </citation>
    <scope>NUCLEOTIDE SEQUENCE [LARGE SCALE GENOMIC DNA]</scope>
    <source>
        <strain evidence="2 3">TWF718</strain>
    </source>
</reference>
<dbReference type="GO" id="GO:0000329">
    <property type="term" value="C:fungal-type vacuole membrane"/>
    <property type="evidence" value="ECO:0007669"/>
    <property type="project" value="InterPro"/>
</dbReference>
<gene>
    <name evidence="2" type="ORF">TWF718_000024</name>
</gene>
<dbReference type="PANTHER" id="PTHR35895">
    <property type="entry name" value="CHROMOSOME 16, WHOLE GENOME SHOTGUN SEQUENCE"/>
    <property type="match status" value="1"/>
</dbReference>
<evidence type="ECO:0000313" key="3">
    <source>
        <dbReference type="Proteomes" id="UP001313282"/>
    </source>
</evidence>
<keyword evidence="1" id="KW-0472">Membrane</keyword>
<keyword evidence="1" id="KW-1133">Transmembrane helix</keyword>
<sequence length="331" mass="36638">MSDKSENKIETIENAGVVEIPQTRGQRFKRHCGRRWWVYLIATLLVILAVVLGIIFGAIPKIAQDSVNDSTLQVDDLAITNPSNERFTLSMNSTAHSHAPVSAHFSPQTFEMYLPPAEGEQIVPFMTLDVGRLDIKDTLTINVTDVVTEILDKPAYDDFSAQVLKNEKLSLGIRSNPEVNVGAIKFKVDYQKTVELRGLNGLKGIELYNPEILEEPLEDGTNMITDGMIPNPSSFTLQVGDLTVDIAVGPQKLGWSVVKDLTLYPGENHVKIYNHITPRLLEVPIFIASLKAPNTNITLTANSTVFNGEHIEWLEKPLHDAPPVIAVLNPQ</sequence>
<dbReference type="PANTHER" id="PTHR35895:SF1">
    <property type="entry name" value="LIPID-BINDING SERUM GLYCOPROTEIN C-TERMINAL DOMAIN-CONTAINING PROTEIN"/>
    <property type="match status" value="1"/>
</dbReference>
<proteinExistence type="predicted"/>
<dbReference type="Proteomes" id="UP001313282">
    <property type="component" value="Unassembled WGS sequence"/>
</dbReference>